<dbReference type="Proteomes" id="UP000827092">
    <property type="component" value="Unassembled WGS sequence"/>
</dbReference>
<dbReference type="AlphaFoldDB" id="A0AAV6TRV8"/>
<reference evidence="1 2" key="1">
    <citation type="journal article" date="2022" name="Nat. Ecol. Evol.">
        <title>A masculinizing supergene underlies an exaggerated male reproductive morph in a spider.</title>
        <authorList>
            <person name="Hendrickx F."/>
            <person name="De Corte Z."/>
            <person name="Sonet G."/>
            <person name="Van Belleghem S.M."/>
            <person name="Kostlbacher S."/>
            <person name="Vangestel C."/>
        </authorList>
    </citation>
    <scope>NUCLEOTIDE SEQUENCE [LARGE SCALE GENOMIC DNA]</scope>
    <source>
        <strain evidence="1">W744_W776</strain>
    </source>
</reference>
<organism evidence="1 2">
    <name type="scientific">Oedothorax gibbosus</name>
    <dbReference type="NCBI Taxonomy" id="931172"/>
    <lineage>
        <taxon>Eukaryota</taxon>
        <taxon>Metazoa</taxon>
        <taxon>Ecdysozoa</taxon>
        <taxon>Arthropoda</taxon>
        <taxon>Chelicerata</taxon>
        <taxon>Arachnida</taxon>
        <taxon>Araneae</taxon>
        <taxon>Araneomorphae</taxon>
        <taxon>Entelegynae</taxon>
        <taxon>Araneoidea</taxon>
        <taxon>Linyphiidae</taxon>
        <taxon>Erigoninae</taxon>
        <taxon>Oedothorax</taxon>
    </lineage>
</organism>
<name>A0AAV6TRV8_9ARAC</name>
<evidence type="ECO:0000313" key="1">
    <source>
        <dbReference type="EMBL" id="KAG8174449.1"/>
    </source>
</evidence>
<keyword evidence="2" id="KW-1185">Reference proteome</keyword>
<sequence>MSLITHNTSSPRLSTTSKILEIIIFNRSPLLLASLLVKYYAMICFQVVEMPRSMKTKAKEASPVNGGVACPMYLLGRCFNDWKNT</sequence>
<evidence type="ECO:0000313" key="2">
    <source>
        <dbReference type="Proteomes" id="UP000827092"/>
    </source>
</evidence>
<protein>
    <submittedName>
        <fullName evidence="1">Uncharacterized protein</fullName>
    </submittedName>
</protein>
<gene>
    <name evidence="1" type="ORF">JTE90_027104</name>
</gene>
<comment type="caution">
    <text evidence="1">The sequence shown here is derived from an EMBL/GenBank/DDBJ whole genome shotgun (WGS) entry which is preliminary data.</text>
</comment>
<accession>A0AAV6TRV8</accession>
<proteinExistence type="predicted"/>
<dbReference type="EMBL" id="JAFNEN010001216">
    <property type="protein sequence ID" value="KAG8174449.1"/>
    <property type="molecule type" value="Genomic_DNA"/>
</dbReference>